<dbReference type="InterPro" id="IPR017196">
    <property type="entry name" value="ECF_substrate-spec_UCP037395"/>
</dbReference>
<dbReference type="RefSeq" id="WP_163818327.1">
    <property type="nucleotide sequence ID" value="NZ_JAAGOB010000004.1"/>
</dbReference>
<feature type="transmembrane region" description="Helical" evidence="2">
    <location>
        <begin position="37"/>
        <end position="60"/>
    </location>
</feature>
<dbReference type="AlphaFoldDB" id="A0A6N9YKK2"/>
<evidence type="ECO:0000313" key="4">
    <source>
        <dbReference type="Proteomes" id="UP000469185"/>
    </source>
</evidence>
<evidence type="ECO:0000313" key="3">
    <source>
        <dbReference type="EMBL" id="NED95566.1"/>
    </source>
</evidence>
<dbReference type="PIRSF" id="PIRSF037395">
    <property type="entry name" value="UCP037395_ABCper"/>
    <property type="match status" value="1"/>
</dbReference>
<dbReference type="EMBL" id="JAAGOB010000004">
    <property type="protein sequence ID" value="NED95566.1"/>
    <property type="molecule type" value="Genomic_DNA"/>
</dbReference>
<gene>
    <name evidence="3" type="ORF">G1H11_09590</name>
</gene>
<comment type="caution">
    <text evidence="3">The sequence shown here is derived from an EMBL/GenBank/DDBJ whole genome shotgun (WGS) entry which is preliminary data.</text>
</comment>
<sequence>MSVGDSAAPGSSASGCAGPASSASGSTATMGVRGGGLSWLVVGAASVTGLLAFTWMFFAGPGSFLAAAGTDGTWLFSVLLALLAAAVGAQLASGAFDAKTVALIGVLSAAGGALRVLGAGTAGLDPMFLVLVVAGRALGPLTGFVTGGLTMLAGGVLTGRVGPWTPFQMLACAWVAMGAGLLPGGRRLRDDDAARPPRSERWLLAAYGLVAGVAYGFLTSMWFWPVMAGSAGGLGYDATAGTVANLTNYLSFWLLTAMGWDLPRGILTALLCLAAGPAILAMIRRAITRAGFAAPVRFHPEERL</sequence>
<evidence type="ECO:0000256" key="2">
    <source>
        <dbReference type="SAM" id="Phobius"/>
    </source>
</evidence>
<feature type="transmembrane region" description="Helical" evidence="2">
    <location>
        <begin position="72"/>
        <end position="92"/>
    </location>
</feature>
<keyword evidence="2" id="KW-0472">Membrane</keyword>
<feature type="transmembrane region" description="Helical" evidence="2">
    <location>
        <begin position="202"/>
        <end position="224"/>
    </location>
</feature>
<feature type="transmembrane region" description="Helical" evidence="2">
    <location>
        <begin position="129"/>
        <end position="152"/>
    </location>
</feature>
<feature type="transmembrane region" description="Helical" evidence="2">
    <location>
        <begin position="262"/>
        <end position="283"/>
    </location>
</feature>
<feature type="region of interest" description="Disordered" evidence="1">
    <location>
        <begin position="1"/>
        <end position="20"/>
    </location>
</feature>
<feature type="transmembrane region" description="Helical" evidence="2">
    <location>
        <begin position="98"/>
        <end position="117"/>
    </location>
</feature>
<reference evidence="3 4" key="1">
    <citation type="submission" date="2020-02" db="EMBL/GenBank/DDBJ databases">
        <authorList>
            <person name="Li X.-J."/>
            <person name="Feng X.-M."/>
        </authorList>
    </citation>
    <scope>NUCLEOTIDE SEQUENCE [LARGE SCALE GENOMIC DNA]</scope>
    <source>
        <strain evidence="3 4">CGMCC 4.7225</strain>
    </source>
</reference>
<keyword evidence="4" id="KW-1185">Reference proteome</keyword>
<evidence type="ECO:0000256" key="1">
    <source>
        <dbReference type="SAM" id="MobiDB-lite"/>
    </source>
</evidence>
<name>A0A6N9YKK2_9ACTN</name>
<dbReference type="Proteomes" id="UP000469185">
    <property type="component" value="Unassembled WGS sequence"/>
</dbReference>
<proteinExistence type="predicted"/>
<protein>
    <submittedName>
        <fullName evidence="3">ECF transporter S component</fullName>
    </submittedName>
</protein>
<accession>A0A6N9YKK2</accession>
<dbReference type="Gene3D" id="1.10.1760.20">
    <property type="match status" value="1"/>
</dbReference>
<keyword evidence="2" id="KW-0812">Transmembrane</keyword>
<organism evidence="3 4">
    <name type="scientific">Phytoactinopolyspora alkaliphila</name>
    <dbReference type="NCBI Taxonomy" id="1783498"/>
    <lineage>
        <taxon>Bacteria</taxon>
        <taxon>Bacillati</taxon>
        <taxon>Actinomycetota</taxon>
        <taxon>Actinomycetes</taxon>
        <taxon>Jiangellales</taxon>
        <taxon>Jiangellaceae</taxon>
        <taxon>Phytoactinopolyspora</taxon>
    </lineage>
</organism>
<keyword evidence="2" id="KW-1133">Transmembrane helix</keyword>